<reference evidence="2" key="1">
    <citation type="submission" date="2020-11" db="EMBL/GenBank/DDBJ databases">
        <authorList>
            <consortium name="DOE Joint Genome Institute"/>
            <person name="Ahrendt S."/>
            <person name="Riley R."/>
            <person name="Andreopoulos W."/>
            <person name="Labutti K."/>
            <person name="Pangilinan J."/>
            <person name="Ruiz-Duenas F.J."/>
            <person name="Barrasa J.M."/>
            <person name="Sanchez-Garcia M."/>
            <person name="Camarero S."/>
            <person name="Miyauchi S."/>
            <person name="Serrano A."/>
            <person name="Linde D."/>
            <person name="Babiker R."/>
            <person name="Drula E."/>
            <person name="Ayuso-Fernandez I."/>
            <person name="Pacheco R."/>
            <person name="Padilla G."/>
            <person name="Ferreira P."/>
            <person name="Barriuso J."/>
            <person name="Kellner H."/>
            <person name="Castanera R."/>
            <person name="Alfaro M."/>
            <person name="Ramirez L."/>
            <person name="Pisabarro A.G."/>
            <person name="Kuo A."/>
            <person name="Tritt A."/>
            <person name="Lipzen A."/>
            <person name="He G."/>
            <person name="Yan M."/>
            <person name="Ng V."/>
            <person name="Cullen D."/>
            <person name="Martin F."/>
            <person name="Rosso M.-N."/>
            <person name="Henrissat B."/>
            <person name="Hibbett D."/>
            <person name="Martinez A.T."/>
            <person name="Grigoriev I.V."/>
        </authorList>
    </citation>
    <scope>NUCLEOTIDE SEQUENCE</scope>
    <source>
        <strain evidence="2">ATCC 90797</strain>
    </source>
</reference>
<accession>A0A9P5ZGA4</accession>
<dbReference type="Proteomes" id="UP000807025">
    <property type="component" value="Unassembled WGS sequence"/>
</dbReference>
<feature type="compositionally biased region" description="Basic residues" evidence="1">
    <location>
        <begin position="202"/>
        <end position="212"/>
    </location>
</feature>
<organism evidence="2 3">
    <name type="scientific">Pleurotus eryngii</name>
    <name type="common">Boletus of the steppes</name>
    <dbReference type="NCBI Taxonomy" id="5323"/>
    <lineage>
        <taxon>Eukaryota</taxon>
        <taxon>Fungi</taxon>
        <taxon>Dikarya</taxon>
        <taxon>Basidiomycota</taxon>
        <taxon>Agaricomycotina</taxon>
        <taxon>Agaricomycetes</taxon>
        <taxon>Agaricomycetidae</taxon>
        <taxon>Agaricales</taxon>
        <taxon>Pleurotineae</taxon>
        <taxon>Pleurotaceae</taxon>
        <taxon>Pleurotus</taxon>
    </lineage>
</organism>
<evidence type="ECO:0000313" key="3">
    <source>
        <dbReference type="Proteomes" id="UP000807025"/>
    </source>
</evidence>
<sequence length="297" mass="31824">MAKGNHVAPFHKLLLSPSTDTYHLYDPKKKTVNVVLADSIHTFVDAHYDIGRNQITTSSDLPPGYEDFARVYNLEPDVDGKFSTIDTITGAIHIEHTGPSLKKMGLGGNSQQEVRAALHRERIRRERNLLGKLGLAFIEDHLGPDAPSLFPTSFSTPSIGVDPALISPTPHPAKAKHMNNTGGKVVTEKKKAHVAPTDGTKGKKSAREKKKGMNTPPASPPSITTAPFLGMVPISPDIVNSTANSVNTNGNSGELLNAVASFSTVTLADDINMVDAPEEWELDMYLGAVVDSTNSSA</sequence>
<comment type="caution">
    <text evidence="2">The sequence shown here is derived from an EMBL/GenBank/DDBJ whole genome shotgun (WGS) entry which is preliminary data.</text>
</comment>
<gene>
    <name evidence="2" type="ORF">BDN71DRAFT_1437251</name>
</gene>
<proteinExistence type="predicted"/>
<feature type="region of interest" description="Disordered" evidence="1">
    <location>
        <begin position="187"/>
        <end position="224"/>
    </location>
</feature>
<evidence type="ECO:0000313" key="2">
    <source>
        <dbReference type="EMBL" id="KAF9486902.1"/>
    </source>
</evidence>
<name>A0A9P5ZGA4_PLEER</name>
<protein>
    <submittedName>
        <fullName evidence="2">Uncharacterized protein</fullName>
    </submittedName>
</protein>
<keyword evidence="3" id="KW-1185">Reference proteome</keyword>
<dbReference type="EMBL" id="MU154863">
    <property type="protein sequence ID" value="KAF9486902.1"/>
    <property type="molecule type" value="Genomic_DNA"/>
</dbReference>
<dbReference type="AlphaFoldDB" id="A0A9P5ZGA4"/>
<evidence type="ECO:0000256" key="1">
    <source>
        <dbReference type="SAM" id="MobiDB-lite"/>
    </source>
</evidence>